<feature type="compositionally biased region" description="Polar residues" evidence="1">
    <location>
        <begin position="296"/>
        <end position="310"/>
    </location>
</feature>
<feature type="transmembrane region" description="Helical" evidence="2">
    <location>
        <begin position="197"/>
        <end position="222"/>
    </location>
</feature>
<dbReference type="Pfam" id="PF01822">
    <property type="entry name" value="WSC"/>
    <property type="match status" value="1"/>
</dbReference>
<keyword evidence="6" id="KW-1185">Reference proteome</keyword>
<evidence type="ECO:0000256" key="3">
    <source>
        <dbReference type="SAM" id="SignalP"/>
    </source>
</evidence>
<dbReference type="OrthoDB" id="2537459at2759"/>
<keyword evidence="2" id="KW-0472">Membrane</keyword>
<feature type="region of interest" description="Disordered" evidence="1">
    <location>
        <begin position="167"/>
        <end position="189"/>
    </location>
</feature>
<dbReference type="Proteomes" id="UP000243515">
    <property type="component" value="Unassembled WGS sequence"/>
</dbReference>
<dbReference type="SMART" id="SM00321">
    <property type="entry name" value="WSC"/>
    <property type="match status" value="1"/>
</dbReference>
<evidence type="ECO:0000256" key="1">
    <source>
        <dbReference type="SAM" id="MobiDB-lite"/>
    </source>
</evidence>
<dbReference type="EMBL" id="NPHW01003603">
    <property type="protein sequence ID" value="OXV09301.1"/>
    <property type="molecule type" value="Genomic_DNA"/>
</dbReference>
<feature type="compositionally biased region" description="Polar residues" evidence="1">
    <location>
        <begin position="269"/>
        <end position="283"/>
    </location>
</feature>
<feature type="compositionally biased region" description="Polar residues" evidence="1">
    <location>
        <begin position="167"/>
        <end position="178"/>
    </location>
</feature>
<name>A0A232LYR0_9EURO</name>
<feature type="region of interest" description="Disordered" evidence="1">
    <location>
        <begin position="119"/>
        <end position="149"/>
    </location>
</feature>
<proteinExistence type="predicted"/>
<feature type="compositionally biased region" description="Low complexity" evidence="1">
    <location>
        <begin position="179"/>
        <end position="189"/>
    </location>
</feature>
<accession>A0A232LYR0</accession>
<dbReference type="PROSITE" id="PS51212">
    <property type="entry name" value="WSC"/>
    <property type="match status" value="1"/>
</dbReference>
<dbReference type="InterPro" id="IPR002889">
    <property type="entry name" value="WSC_carb-bd"/>
</dbReference>
<sequence>MAWPWVFALSGLLAILQNPAPAVALQIAYCSSQNTGSSSSANTSLYQSNGLCRQTCANYAFAILQGKSCWCSNFAPGDTASVSGCNSPCPGYPSDLCGNAPASLYGYIALGPSPSGTVAASTATSTSSTSQETTSSSSSSSSSSTSNTVMTTQPVISVQTVSGQPVTVTIQNPTPTNTSASSVGHSPSGSSLSRGSIAGIVIGSLAGAGVLVGLLIGLCIYVRRRRSGASGIPDSRYDPSLQNTLLDGARQSKGSQMSTLRNIFDDPGPSQTGKSPTDLTFTDTRMKKDGALYPNGSRQSAVSIQDNQDYNRPVLRLTNPD</sequence>
<evidence type="ECO:0000256" key="2">
    <source>
        <dbReference type="SAM" id="Phobius"/>
    </source>
</evidence>
<evidence type="ECO:0000259" key="4">
    <source>
        <dbReference type="PROSITE" id="PS51212"/>
    </source>
</evidence>
<dbReference type="AlphaFoldDB" id="A0A232LYR0"/>
<feature type="domain" description="WSC" evidence="4">
    <location>
        <begin position="24"/>
        <end position="110"/>
    </location>
</feature>
<gene>
    <name evidence="5" type="ORF">Egran_02934</name>
</gene>
<dbReference type="CDD" id="cd12087">
    <property type="entry name" value="TM_EGFR-like"/>
    <property type="match status" value="1"/>
</dbReference>
<reference evidence="5 6" key="1">
    <citation type="journal article" date="2015" name="Environ. Microbiol.">
        <title>Metagenome sequence of Elaphomyces granulatus from sporocarp tissue reveals Ascomycota ectomycorrhizal fingerprints of genome expansion and a Proteobacteria-rich microbiome.</title>
        <authorList>
            <person name="Quandt C.A."/>
            <person name="Kohler A."/>
            <person name="Hesse C.N."/>
            <person name="Sharpton T.J."/>
            <person name="Martin F."/>
            <person name="Spatafora J.W."/>
        </authorList>
    </citation>
    <scope>NUCLEOTIDE SEQUENCE [LARGE SCALE GENOMIC DNA]</scope>
    <source>
        <strain evidence="5 6">OSC145934</strain>
    </source>
</reference>
<evidence type="ECO:0000313" key="5">
    <source>
        <dbReference type="EMBL" id="OXV09301.1"/>
    </source>
</evidence>
<feature type="chain" id="PRO_5013280180" description="WSC domain-containing protein" evidence="3">
    <location>
        <begin position="25"/>
        <end position="321"/>
    </location>
</feature>
<keyword evidence="3" id="KW-0732">Signal</keyword>
<protein>
    <recommendedName>
        <fullName evidence="4">WSC domain-containing protein</fullName>
    </recommendedName>
</protein>
<keyword evidence="2" id="KW-0812">Transmembrane</keyword>
<organism evidence="5 6">
    <name type="scientific">Elaphomyces granulatus</name>
    <dbReference type="NCBI Taxonomy" id="519963"/>
    <lineage>
        <taxon>Eukaryota</taxon>
        <taxon>Fungi</taxon>
        <taxon>Dikarya</taxon>
        <taxon>Ascomycota</taxon>
        <taxon>Pezizomycotina</taxon>
        <taxon>Eurotiomycetes</taxon>
        <taxon>Eurotiomycetidae</taxon>
        <taxon>Eurotiales</taxon>
        <taxon>Elaphomycetaceae</taxon>
        <taxon>Elaphomyces</taxon>
    </lineage>
</organism>
<evidence type="ECO:0000313" key="6">
    <source>
        <dbReference type="Proteomes" id="UP000243515"/>
    </source>
</evidence>
<feature type="region of interest" description="Disordered" evidence="1">
    <location>
        <begin position="262"/>
        <end position="321"/>
    </location>
</feature>
<comment type="caution">
    <text evidence="5">The sequence shown here is derived from an EMBL/GenBank/DDBJ whole genome shotgun (WGS) entry which is preliminary data.</text>
</comment>
<feature type="signal peptide" evidence="3">
    <location>
        <begin position="1"/>
        <end position="24"/>
    </location>
</feature>
<keyword evidence="2" id="KW-1133">Transmembrane helix</keyword>